<comment type="caution">
    <text evidence="3">The sequence shown here is derived from an EMBL/GenBank/DDBJ whole genome shotgun (WGS) entry which is preliminary data.</text>
</comment>
<evidence type="ECO:0000313" key="3">
    <source>
        <dbReference type="EMBL" id="RSZ64686.1"/>
    </source>
</evidence>
<feature type="transmembrane region" description="Helical" evidence="2">
    <location>
        <begin position="544"/>
        <end position="565"/>
    </location>
</feature>
<organism evidence="3 4">
    <name type="scientific">Corynebacterium hylobatis</name>
    <dbReference type="NCBI Taxonomy" id="1859290"/>
    <lineage>
        <taxon>Bacteria</taxon>
        <taxon>Bacillati</taxon>
        <taxon>Actinomycetota</taxon>
        <taxon>Actinomycetes</taxon>
        <taxon>Mycobacteriales</taxon>
        <taxon>Corynebacteriaceae</taxon>
        <taxon>Corynebacterium</taxon>
    </lineage>
</organism>
<proteinExistence type="predicted"/>
<protein>
    <submittedName>
        <fullName evidence="3">Cytochrome b/b6 domain-containing protein</fullName>
    </submittedName>
</protein>
<feature type="compositionally biased region" description="Low complexity" evidence="1">
    <location>
        <begin position="291"/>
        <end position="301"/>
    </location>
</feature>
<dbReference type="Gene3D" id="1.20.950.20">
    <property type="entry name" value="Transmembrane di-heme cytochromes, Chain C"/>
    <property type="match status" value="1"/>
</dbReference>
<dbReference type="Proteomes" id="UP000274907">
    <property type="component" value="Unassembled WGS sequence"/>
</dbReference>
<feature type="compositionally biased region" description="Basic and acidic residues" evidence="1">
    <location>
        <begin position="1"/>
        <end position="10"/>
    </location>
</feature>
<dbReference type="GO" id="GO:0022904">
    <property type="term" value="P:respiratory electron transport chain"/>
    <property type="evidence" value="ECO:0007669"/>
    <property type="project" value="InterPro"/>
</dbReference>
<evidence type="ECO:0000313" key="4">
    <source>
        <dbReference type="Proteomes" id="UP000274907"/>
    </source>
</evidence>
<dbReference type="GO" id="GO:0016020">
    <property type="term" value="C:membrane"/>
    <property type="evidence" value="ECO:0007669"/>
    <property type="project" value="InterPro"/>
</dbReference>
<dbReference type="InterPro" id="IPR016174">
    <property type="entry name" value="Di-haem_cyt_TM"/>
</dbReference>
<feature type="region of interest" description="Disordered" evidence="1">
    <location>
        <begin position="1"/>
        <end position="100"/>
    </location>
</feature>
<keyword evidence="4" id="KW-1185">Reference proteome</keyword>
<reference evidence="3 4" key="1">
    <citation type="submission" date="2018-12" db="EMBL/GenBank/DDBJ databases">
        <title>YIM 101343 draft genome.</title>
        <authorList>
            <person name="Chen X."/>
        </authorList>
    </citation>
    <scope>NUCLEOTIDE SEQUENCE [LARGE SCALE GENOMIC DNA]</scope>
    <source>
        <strain evidence="3 4">YIM 101343</strain>
    </source>
</reference>
<feature type="region of interest" description="Disordered" evidence="1">
    <location>
        <begin position="278"/>
        <end position="321"/>
    </location>
</feature>
<keyword evidence="2" id="KW-0472">Membrane</keyword>
<feature type="compositionally biased region" description="Low complexity" evidence="1">
    <location>
        <begin position="18"/>
        <end position="100"/>
    </location>
</feature>
<feature type="transmembrane region" description="Helical" evidence="2">
    <location>
        <begin position="502"/>
        <end position="523"/>
    </location>
</feature>
<dbReference type="EMBL" id="RXHJ01000004">
    <property type="protein sequence ID" value="RSZ64686.1"/>
    <property type="molecule type" value="Genomic_DNA"/>
</dbReference>
<feature type="transmembrane region" description="Helical" evidence="2">
    <location>
        <begin position="340"/>
        <end position="360"/>
    </location>
</feature>
<gene>
    <name evidence="3" type="ORF">EAH68_03545</name>
</gene>
<keyword evidence="2" id="KW-0812">Transmembrane</keyword>
<feature type="transmembrane region" description="Helical" evidence="2">
    <location>
        <begin position="585"/>
        <end position="605"/>
    </location>
</feature>
<keyword evidence="2" id="KW-1133">Transmembrane helix</keyword>
<feature type="transmembrane region" description="Helical" evidence="2">
    <location>
        <begin position="430"/>
        <end position="455"/>
    </location>
</feature>
<dbReference type="SUPFAM" id="SSF81342">
    <property type="entry name" value="Transmembrane di-heme cytochromes"/>
    <property type="match status" value="1"/>
</dbReference>
<dbReference type="OrthoDB" id="9795587at2"/>
<sequence length="623" mass="61102">MDGTSTDKKKNSQPLSPPGSALPAPGSAVPAPGGAVPAPGGAVPGAAVPAPGGAIPAPGGAVPAPGGAVTGAAVPAPGGAIPAPGGAVPAPGGAVPGVAVPAPGGAVPGVAVPAPGGAVPGVAVPAPGGAVPGVAVPAPGGAVPGVAVPAPGGAVPGVAVPAPGGAVPGVAVPAPGGAVPGVAVPAPGGAVPGVAVPAPGGAVPGVAVPAPGGAVPGVAVPAPGGAIPAPGGAAVPAPGGAVPAPGGAVPAPGGAVPGAAVPAPGGAVPGGAVPAPGGAISTTVPTPPGATVPAPGSSGSAQQDAIPVDGETRKQPRQRSVRTQLLTPLTRKQWSITGGFILLVLIVGAAIATLAARWLVGLEPVAEFITRYPGEYELPENTPTGIPAWVGWQHFFNMFFLFLIIRTGIQINRERRPRGYWRSKRGGKKISLILWIHLVLDLLWIVNGAVFYILLFATGHWARIVPTSWEVFPNAISAGLQYLSLDWPTHNSWVNYNSLQELAYFITVFIAAPLAILTGLRLSEYWPKNNKALSNAFPIALARGVHLPVMVYFVIFTVIHVILVFATGALRNLNHMYAAQDSTNWTGFGLFVLSLAAIVVGLIAIRPSLIAPLAQRFGDVTAR</sequence>
<dbReference type="AlphaFoldDB" id="A0A430I064"/>
<feature type="transmembrane region" description="Helical" evidence="2">
    <location>
        <begin position="389"/>
        <end position="409"/>
    </location>
</feature>
<accession>A0A430I064</accession>
<evidence type="ECO:0000256" key="2">
    <source>
        <dbReference type="SAM" id="Phobius"/>
    </source>
</evidence>
<evidence type="ECO:0000256" key="1">
    <source>
        <dbReference type="SAM" id="MobiDB-lite"/>
    </source>
</evidence>
<name>A0A430I064_9CORY</name>